<feature type="signal peptide" evidence="3">
    <location>
        <begin position="1"/>
        <end position="19"/>
    </location>
</feature>
<sequence>MFFPIISLLTLALAPLSMAAACHKKPHGIQHKHADVPSADVIPVSNDPRVKAACSRGRKHRGKKMKHAKVPSSTDDIVTNEPPGEEAPGEGEPSKEKPGEEVPGKEKPGERIPIKGEPGDGHKITGEEAPGKEVPGKEKPSDKIPVKAEPGDGHVPEPVSGSKFIGLGTMYRGDKYHGDEKDSCQEEDCWQQGACSFTDYHLPAGIDGSTCISEDLWENGAHCGKCITVTHEGKTLTLMVTNKTDGGRNLFYHLDMTPATMMKLVGAHKGGIGNVEWAWKECPITSPLKIKMHIGSNPEWIAVTVENATSGTAKVEVSADNGQSWVAAKRQPANMHVVERLHKDNVWVRVTSVTDKQVVVKDVQVKSGLSVPASANY</sequence>
<reference evidence="6" key="1">
    <citation type="submission" date="2024-06" db="EMBL/GenBank/DDBJ databases">
        <title>Draft Genome Sequences of Epichloe bromicola Strains Isolated from Elymus ciliaris.</title>
        <authorList>
            <consortium name="Epichloe bromicola genome sequencing consortium"/>
            <person name="Miura A."/>
            <person name="Imano S."/>
            <person name="Ashida A."/>
            <person name="Sato I."/>
            <person name="Chiba S."/>
            <person name="Tanaka A."/>
            <person name="Camagna M."/>
            <person name="Takemoto D."/>
        </authorList>
    </citation>
    <scope>NUCLEOTIDE SEQUENCE [LARGE SCALE GENOMIC DNA]</scope>
    <source>
        <strain evidence="6">DP</strain>
    </source>
</reference>
<evidence type="ECO:0000313" key="5">
    <source>
        <dbReference type="EMBL" id="GAB0135196.1"/>
    </source>
</evidence>
<feature type="domain" description="Expansin-like CBD" evidence="4">
    <location>
        <begin position="289"/>
        <end position="363"/>
    </location>
</feature>
<dbReference type="SUPFAM" id="SSF50685">
    <property type="entry name" value="Barwin-like endoglucanases"/>
    <property type="match status" value="1"/>
</dbReference>
<organism evidence="5 6">
    <name type="scientific">Epichloe bromicola</name>
    <dbReference type="NCBI Taxonomy" id="79588"/>
    <lineage>
        <taxon>Eukaryota</taxon>
        <taxon>Fungi</taxon>
        <taxon>Dikarya</taxon>
        <taxon>Ascomycota</taxon>
        <taxon>Pezizomycotina</taxon>
        <taxon>Sordariomycetes</taxon>
        <taxon>Hypocreomycetidae</taxon>
        <taxon>Hypocreales</taxon>
        <taxon>Clavicipitaceae</taxon>
        <taxon>Epichloe</taxon>
    </lineage>
</organism>
<evidence type="ECO:0000313" key="6">
    <source>
        <dbReference type="Proteomes" id="UP001562357"/>
    </source>
</evidence>
<feature type="region of interest" description="Disordered" evidence="2">
    <location>
        <begin position="30"/>
        <end position="162"/>
    </location>
</feature>
<evidence type="ECO:0000256" key="2">
    <source>
        <dbReference type="SAM" id="MobiDB-lite"/>
    </source>
</evidence>
<name>A0ABQ0CP19_9HYPO</name>
<dbReference type="InterPro" id="IPR036749">
    <property type="entry name" value="Expansin_CBD_sf"/>
</dbReference>
<keyword evidence="6" id="KW-1185">Reference proteome</keyword>
<evidence type="ECO:0000259" key="4">
    <source>
        <dbReference type="Pfam" id="PF01357"/>
    </source>
</evidence>
<dbReference type="InterPro" id="IPR036908">
    <property type="entry name" value="RlpA-like_sf"/>
</dbReference>
<dbReference type="PANTHER" id="PTHR31836:SF21">
    <property type="entry name" value="EXPANSIN-LIKE PROTEIN 7"/>
    <property type="match status" value="1"/>
</dbReference>
<evidence type="ECO:0000256" key="1">
    <source>
        <dbReference type="ARBA" id="ARBA00022729"/>
    </source>
</evidence>
<dbReference type="Pfam" id="PF01357">
    <property type="entry name" value="Expansin_C"/>
    <property type="match status" value="1"/>
</dbReference>
<protein>
    <recommendedName>
        <fullName evidence="4">Expansin-like CBD domain-containing protein</fullName>
    </recommendedName>
</protein>
<dbReference type="Gene3D" id="2.40.40.10">
    <property type="entry name" value="RlpA-like domain"/>
    <property type="match status" value="1"/>
</dbReference>
<feature type="compositionally biased region" description="Basic residues" evidence="2">
    <location>
        <begin position="56"/>
        <end position="69"/>
    </location>
</feature>
<keyword evidence="1 3" id="KW-0732">Signal</keyword>
<dbReference type="EMBL" id="BAAFGZ010000115">
    <property type="protein sequence ID" value="GAB0135196.1"/>
    <property type="molecule type" value="Genomic_DNA"/>
</dbReference>
<dbReference type="Proteomes" id="UP001562357">
    <property type="component" value="Unassembled WGS sequence"/>
</dbReference>
<accession>A0ABQ0CP19</accession>
<dbReference type="InterPro" id="IPR051477">
    <property type="entry name" value="Expansin_CellWall"/>
</dbReference>
<dbReference type="InterPro" id="IPR007117">
    <property type="entry name" value="Expansin_CBD"/>
</dbReference>
<feature type="compositionally biased region" description="Basic and acidic residues" evidence="2">
    <location>
        <begin position="92"/>
        <end position="155"/>
    </location>
</feature>
<proteinExistence type="predicted"/>
<dbReference type="SUPFAM" id="SSF49590">
    <property type="entry name" value="PHL pollen allergen"/>
    <property type="match status" value="1"/>
</dbReference>
<evidence type="ECO:0000256" key="3">
    <source>
        <dbReference type="SAM" id="SignalP"/>
    </source>
</evidence>
<feature type="chain" id="PRO_5045982774" description="Expansin-like CBD domain-containing protein" evidence="3">
    <location>
        <begin position="20"/>
        <end position="377"/>
    </location>
</feature>
<gene>
    <name evidence="5" type="primary">g3542</name>
    <name evidence="5" type="ORF">EsDP_00003542</name>
</gene>
<dbReference type="PANTHER" id="PTHR31836">
    <property type="match status" value="1"/>
</dbReference>
<comment type="caution">
    <text evidence="5">The sequence shown here is derived from an EMBL/GenBank/DDBJ whole genome shotgun (WGS) entry which is preliminary data.</text>
</comment>
<dbReference type="Gene3D" id="2.60.40.760">
    <property type="entry name" value="Expansin, cellulose-binding-like domain"/>
    <property type="match status" value="1"/>
</dbReference>
<dbReference type="CDD" id="cd22271">
    <property type="entry name" value="DPBB_EXP_N-like"/>
    <property type="match status" value="1"/>
</dbReference>